<gene>
    <name evidence="7" type="ORF">PCOR1329_LOCUS50772</name>
</gene>
<keyword evidence="3" id="KW-0547">Nucleotide-binding</keyword>
<dbReference type="PROSITE" id="PS50011">
    <property type="entry name" value="PROTEIN_KINASE_DOM"/>
    <property type="match status" value="1"/>
</dbReference>
<evidence type="ECO:0000256" key="1">
    <source>
        <dbReference type="ARBA" id="ARBA00022527"/>
    </source>
</evidence>
<dbReference type="PANTHER" id="PTHR24350">
    <property type="entry name" value="SERINE/THREONINE-PROTEIN KINASE IAL-RELATED"/>
    <property type="match status" value="1"/>
</dbReference>
<keyword evidence="2" id="KW-0808">Transferase</keyword>
<accession>A0ABN9UR95</accession>
<protein>
    <recommendedName>
        <fullName evidence="6">Protein kinase domain-containing protein</fullName>
    </recommendedName>
</protein>
<dbReference type="SMART" id="SM00220">
    <property type="entry name" value="S_TKc"/>
    <property type="match status" value="1"/>
</dbReference>
<dbReference type="InterPro" id="IPR030616">
    <property type="entry name" value="Aur-like"/>
</dbReference>
<name>A0ABN9UR95_9DINO</name>
<comment type="caution">
    <text evidence="7">The sequence shown here is derived from an EMBL/GenBank/DDBJ whole genome shotgun (WGS) entry which is preliminary data.</text>
</comment>
<keyword evidence="4" id="KW-0418">Kinase</keyword>
<proteinExistence type="predicted"/>
<evidence type="ECO:0000313" key="8">
    <source>
        <dbReference type="Proteomes" id="UP001189429"/>
    </source>
</evidence>
<dbReference type="PROSITE" id="PS00108">
    <property type="entry name" value="PROTEIN_KINASE_ST"/>
    <property type="match status" value="1"/>
</dbReference>
<organism evidence="7 8">
    <name type="scientific">Prorocentrum cordatum</name>
    <dbReference type="NCBI Taxonomy" id="2364126"/>
    <lineage>
        <taxon>Eukaryota</taxon>
        <taxon>Sar</taxon>
        <taxon>Alveolata</taxon>
        <taxon>Dinophyceae</taxon>
        <taxon>Prorocentrales</taxon>
        <taxon>Prorocentraceae</taxon>
        <taxon>Prorocentrum</taxon>
    </lineage>
</organism>
<sequence length="251" mass="28109">MAALFASYPARGWGLEPRAEEPSRLCIVLELCRGGELYGRLVQHVKKAGRGGGLDEQLSRHLFRQMLHAVGYLHSKRIVHRDIKTENFLLVDEDGWPQGNVLKLCDFGTSCRLTDDKPRSMENIGTLSYTAPEIYEQRGADLAADCWSLGVVLYVILTGTNPFRLPGKTCKEDVIKRIKAADFEDVVRRLLVLDEAERLTCTQALQSRWAAGSDRHYSKVDSVDSLELAAHVPAPPRANLLGRWSCVARQH</sequence>
<dbReference type="InterPro" id="IPR000719">
    <property type="entry name" value="Prot_kinase_dom"/>
</dbReference>
<evidence type="ECO:0000313" key="7">
    <source>
        <dbReference type="EMBL" id="CAK0862324.1"/>
    </source>
</evidence>
<reference evidence="7" key="1">
    <citation type="submission" date="2023-10" db="EMBL/GenBank/DDBJ databases">
        <authorList>
            <person name="Chen Y."/>
            <person name="Shah S."/>
            <person name="Dougan E. K."/>
            <person name="Thang M."/>
            <person name="Chan C."/>
        </authorList>
    </citation>
    <scope>NUCLEOTIDE SEQUENCE [LARGE SCALE GENOMIC DNA]</scope>
</reference>
<dbReference type="InterPro" id="IPR011009">
    <property type="entry name" value="Kinase-like_dom_sf"/>
</dbReference>
<dbReference type="Proteomes" id="UP001189429">
    <property type="component" value="Unassembled WGS sequence"/>
</dbReference>
<evidence type="ECO:0000259" key="6">
    <source>
        <dbReference type="PROSITE" id="PS50011"/>
    </source>
</evidence>
<dbReference type="Gene3D" id="1.10.510.10">
    <property type="entry name" value="Transferase(Phosphotransferase) domain 1"/>
    <property type="match status" value="1"/>
</dbReference>
<evidence type="ECO:0000256" key="2">
    <source>
        <dbReference type="ARBA" id="ARBA00022679"/>
    </source>
</evidence>
<evidence type="ECO:0000256" key="3">
    <source>
        <dbReference type="ARBA" id="ARBA00022741"/>
    </source>
</evidence>
<dbReference type="InterPro" id="IPR008271">
    <property type="entry name" value="Ser/Thr_kinase_AS"/>
</dbReference>
<dbReference type="SUPFAM" id="SSF56112">
    <property type="entry name" value="Protein kinase-like (PK-like)"/>
    <property type="match status" value="1"/>
</dbReference>
<evidence type="ECO:0000256" key="4">
    <source>
        <dbReference type="ARBA" id="ARBA00022777"/>
    </source>
</evidence>
<keyword evidence="8" id="KW-1185">Reference proteome</keyword>
<feature type="domain" description="Protein kinase" evidence="6">
    <location>
        <begin position="1"/>
        <end position="210"/>
    </location>
</feature>
<keyword evidence="1" id="KW-0723">Serine/threonine-protein kinase</keyword>
<evidence type="ECO:0000256" key="5">
    <source>
        <dbReference type="ARBA" id="ARBA00022840"/>
    </source>
</evidence>
<dbReference type="Pfam" id="PF00069">
    <property type="entry name" value="Pkinase"/>
    <property type="match status" value="1"/>
</dbReference>
<dbReference type="EMBL" id="CAUYUJ010016149">
    <property type="protein sequence ID" value="CAK0862324.1"/>
    <property type="molecule type" value="Genomic_DNA"/>
</dbReference>
<keyword evidence="5" id="KW-0067">ATP-binding</keyword>